<dbReference type="InterPro" id="IPR023170">
    <property type="entry name" value="HhH_base_excis_C"/>
</dbReference>
<dbReference type="Gene3D" id="1.10.340.30">
    <property type="entry name" value="Hypothetical protein, domain 2"/>
    <property type="match status" value="1"/>
</dbReference>
<dbReference type="GO" id="GO:0006285">
    <property type="term" value="P:base-excision repair, AP site formation"/>
    <property type="evidence" value="ECO:0007669"/>
    <property type="project" value="TreeGrafter"/>
</dbReference>
<gene>
    <name evidence="7" type="ORF">SAMN04488025_12532</name>
</gene>
<dbReference type="GO" id="GO:0032993">
    <property type="term" value="C:protein-DNA complex"/>
    <property type="evidence" value="ECO:0007669"/>
    <property type="project" value="TreeGrafter"/>
</dbReference>
<accession>A0A1I2QVD5</accession>
<dbReference type="GO" id="GO:0043916">
    <property type="term" value="F:DNA-7-methylguanine glycosylase activity"/>
    <property type="evidence" value="ECO:0007669"/>
    <property type="project" value="TreeGrafter"/>
</dbReference>
<dbReference type="FunFam" id="1.10.340.30:FF:000004">
    <property type="entry name" value="DNA-3-methyladenine glycosylase II"/>
    <property type="match status" value="1"/>
</dbReference>
<keyword evidence="4" id="KW-0227">DNA damage</keyword>
<sequence>MKRMMREVHLPRRLRSVVWFMETLRIKPRPPFSFERTVRRLFHLQKSGYFVRKGILYRTLRAKGRPFVVEIGWQAPFLQFRIHQAVTPEERRELKEQLRRMFSADVDLIPFYRRAEQDELLAPVVRKRKGLRPVLDPTLYECLIKTIISQQLNLAFAGTLIDRLMQLAGERVEFDGESVCVFPTPDRVAALSYEDLTRLKFSRRKAEYVIDISRMVAEGALDLEGLRRRSDEEVMETLLPLRGIGRWTVECLLLFGMGRPDLLPAADIGLRRAVQKVYGLAKRPGEEEVRRIGEAWAPWRSYATFYLWDAITGG</sequence>
<dbReference type="Pfam" id="PF00730">
    <property type="entry name" value="HhH-GPD"/>
    <property type="match status" value="1"/>
</dbReference>
<dbReference type="EMBL" id="FOOK01000025">
    <property type="protein sequence ID" value="SFG30227.1"/>
    <property type="molecule type" value="Genomic_DNA"/>
</dbReference>
<dbReference type="CDD" id="cd00056">
    <property type="entry name" value="ENDO3c"/>
    <property type="match status" value="1"/>
</dbReference>
<evidence type="ECO:0000259" key="6">
    <source>
        <dbReference type="SMART" id="SM00478"/>
    </source>
</evidence>
<dbReference type="GO" id="GO:0006307">
    <property type="term" value="P:DNA alkylation repair"/>
    <property type="evidence" value="ECO:0007669"/>
    <property type="project" value="TreeGrafter"/>
</dbReference>
<dbReference type="RefSeq" id="WP_177199152.1">
    <property type="nucleotide sequence ID" value="NZ_FOOK01000025.1"/>
</dbReference>
<dbReference type="GO" id="GO:0008725">
    <property type="term" value="F:DNA-3-methyladenine glycosylase activity"/>
    <property type="evidence" value="ECO:0007669"/>
    <property type="project" value="TreeGrafter"/>
</dbReference>
<evidence type="ECO:0000256" key="4">
    <source>
        <dbReference type="ARBA" id="ARBA00022763"/>
    </source>
</evidence>
<evidence type="ECO:0000256" key="3">
    <source>
        <dbReference type="ARBA" id="ARBA00012000"/>
    </source>
</evidence>
<evidence type="ECO:0000256" key="2">
    <source>
        <dbReference type="ARBA" id="ARBA00010817"/>
    </source>
</evidence>
<keyword evidence="8" id="KW-1185">Reference proteome</keyword>
<evidence type="ECO:0000256" key="5">
    <source>
        <dbReference type="ARBA" id="ARBA00023204"/>
    </source>
</evidence>
<dbReference type="EC" id="3.2.2.21" evidence="3"/>
<organism evidence="7 8">
    <name type="scientific">Planifilum fulgidum</name>
    <dbReference type="NCBI Taxonomy" id="201973"/>
    <lineage>
        <taxon>Bacteria</taxon>
        <taxon>Bacillati</taxon>
        <taxon>Bacillota</taxon>
        <taxon>Bacilli</taxon>
        <taxon>Bacillales</taxon>
        <taxon>Thermoactinomycetaceae</taxon>
        <taxon>Planifilum</taxon>
    </lineage>
</organism>
<dbReference type="PANTHER" id="PTHR43003">
    <property type="entry name" value="DNA-3-METHYLADENINE GLYCOSYLASE"/>
    <property type="match status" value="1"/>
</dbReference>
<evidence type="ECO:0000313" key="8">
    <source>
        <dbReference type="Proteomes" id="UP000198661"/>
    </source>
</evidence>
<evidence type="ECO:0000313" key="7">
    <source>
        <dbReference type="EMBL" id="SFG30227.1"/>
    </source>
</evidence>
<dbReference type="InterPro" id="IPR037046">
    <property type="entry name" value="AlkA_N_sf"/>
</dbReference>
<evidence type="ECO:0000256" key="1">
    <source>
        <dbReference type="ARBA" id="ARBA00000086"/>
    </source>
</evidence>
<dbReference type="GO" id="GO:0005737">
    <property type="term" value="C:cytoplasm"/>
    <property type="evidence" value="ECO:0007669"/>
    <property type="project" value="TreeGrafter"/>
</dbReference>
<comment type="catalytic activity">
    <reaction evidence="1">
        <text>Hydrolysis of alkylated DNA, releasing 3-methyladenine, 3-methylguanine, 7-methylguanine and 7-methyladenine.</text>
        <dbReference type="EC" id="3.2.2.21"/>
    </reaction>
</comment>
<protein>
    <recommendedName>
        <fullName evidence="3">DNA-3-methyladenine glycosylase II</fullName>
        <ecNumber evidence="3">3.2.2.21</ecNumber>
    </recommendedName>
</protein>
<name>A0A1I2QVD5_9BACL</name>
<dbReference type="AlphaFoldDB" id="A0A1I2QVD5"/>
<dbReference type="GO" id="GO:0032131">
    <property type="term" value="F:alkylated DNA binding"/>
    <property type="evidence" value="ECO:0007669"/>
    <property type="project" value="TreeGrafter"/>
</dbReference>
<keyword evidence="5" id="KW-0234">DNA repair</keyword>
<proteinExistence type="inferred from homology"/>
<dbReference type="STRING" id="201973.SAMN04488025_12532"/>
<dbReference type="SUPFAM" id="SSF48150">
    <property type="entry name" value="DNA-glycosylase"/>
    <property type="match status" value="1"/>
</dbReference>
<reference evidence="7 8" key="1">
    <citation type="submission" date="2016-10" db="EMBL/GenBank/DDBJ databases">
        <authorList>
            <person name="de Groot N.N."/>
        </authorList>
    </citation>
    <scope>NUCLEOTIDE SEQUENCE [LARGE SCALE GENOMIC DNA]</scope>
    <source>
        <strain evidence="7 8">DSM 44945</strain>
    </source>
</reference>
<dbReference type="Gene3D" id="3.30.310.20">
    <property type="entry name" value="DNA-3-methyladenine glycosylase AlkA, N-terminal domain"/>
    <property type="match status" value="1"/>
</dbReference>
<dbReference type="InterPro" id="IPR051912">
    <property type="entry name" value="Alkylbase_DNA_Glycosylase/TA"/>
</dbReference>
<dbReference type="SMART" id="SM00478">
    <property type="entry name" value="ENDO3c"/>
    <property type="match status" value="1"/>
</dbReference>
<dbReference type="InterPro" id="IPR003265">
    <property type="entry name" value="HhH-GPD_domain"/>
</dbReference>
<dbReference type="Proteomes" id="UP000198661">
    <property type="component" value="Unassembled WGS sequence"/>
</dbReference>
<dbReference type="InterPro" id="IPR011257">
    <property type="entry name" value="DNA_glycosylase"/>
</dbReference>
<feature type="domain" description="HhH-GPD" evidence="6">
    <location>
        <begin position="148"/>
        <end position="312"/>
    </location>
</feature>
<dbReference type="Gene3D" id="1.10.1670.10">
    <property type="entry name" value="Helix-hairpin-Helix base-excision DNA repair enzymes (C-terminal)"/>
    <property type="match status" value="1"/>
</dbReference>
<dbReference type="PANTHER" id="PTHR43003:SF5">
    <property type="entry name" value="DNA-3-METHYLADENINE GLYCOSYLASE"/>
    <property type="match status" value="1"/>
</dbReference>
<comment type="similarity">
    <text evidence="2">Belongs to the alkylbase DNA glycosidase AlkA family.</text>
</comment>